<sequence length="173" mass="20277">MESSGNLTIQSLKYGNHLHYEWNTKLLEQTGEYVFVLGEKGRKLHHYTKGKIFTMDHWTIEFFSFTSWFTVSADIAEGTIRQFYCNINQPARIQGNHVSFVDLDLDLICRGGEWKVVDEDEFATNAVRYGYPDELIARARQELELLQKRVAERKFPFDGTIDRWVERVSRNCS</sequence>
<evidence type="ECO:0000313" key="3">
    <source>
        <dbReference type="EMBL" id="UQZ85940.1"/>
    </source>
</evidence>
<feature type="domain" description="DUF402" evidence="2">
    <location>
        <begin position="23"/>
        <end position="155"/>
    </location>
</feature>
<keyword evidence="4" id="KW-1185">Reference proteome</keyword>
<reference evidence="3" key="2">
    <citation type="journal article" date="2021" name="J Anim Sci Technol">
        <title>Complete genome sequence of Paenibacillus konkukensis sp. nov. SK3146 as a potential probiotic strain.</title>
        <authorList>
            <person name="Jung H.I."/>
            <person name="Park S."/>
            <person name="Niu K.M."/>
            <person name="Lee S.W."/>
            <person name="Kothari D."/>
            <person name="Yi K.J."/>
            <person name="Kim S.K."/>
        </authorList>
    </citation>
    <scope>NUCLEOTIDE SEQUENCE</scope>
    <source>
        <strain evidence="3">SK3146</strain>
    </source>
</reference>
<dbReference type="PANTHER" id="PTHR39159">
    <property type="match status" value="1"/>
</dbReference>
<dbReference type="Pfam" id="PF04167">
    <property type="entry name" value="DUF402"/>
    <property type="match status" value="1"/>
</dbReference>
<gene>
    <name evidence="3" type="ORF">SK3146_05230</name>
</gene>
<organism evidence="3 4">
    <name type="scientific">Paenibacillus konkukensis</name>
    <dbReference type="NCBI Taxonomy" id="2020716"/>
    <lineage>
        <taxon>Bacteria</taxon>
        <taxon>Bacillati</taxon>
        <taxon>Bacillota</taxon>
        <taxon>Bacilli</taxon>
        <taxon>Bacillales</taxon>
        <taxon>Paenibacillaceae</taxon>
        <taxon>Paenibacillus</taxon>
    </lineage>
</organism>
<reference evidence="3" key="1">
    <citation type="submission" date="2018-02" db="EMBL/GenBank/DDBJ databases">
        <authorList>
            <person name="Kim S.-K."/>
            <person name="Jung H.-I."/>
            <person name="Lee S.-W."/>
        </authorList>
    </citation>
    <scope>NUCLEOTIDE SEQUENCE</scope>
    <source>
        <strain evidence="3">SK3146</strain>
    </source>
</reference>
<dbReference type="RefSeq" id="WP_249861520.1">
    <property type="nucleotide sequence ID" value="NZ_CP027059.1"/>
</dbReference>
<protein>
    <recommendedName>
        <fullName evidence="2">DUF402 domain-containing protein</fullName>
    </recommendedName>
</protein>
<keyword evidence="1" id="KW-0378">Hydrolase</keyword>
<evidence type="ECO:0000256" key="1">
    <source>
        <dbReference type="ARBA" id="ARBA00022801"/>
    </source>
</evidence>
<dbReference type="Gene3D" id="2.40.380.10">
    <property type="entry name" value="FomD-like"/>
    <property type="match status" value="1"/>
</dbReference>
<dbReference type="InterPro" id="IPR050212">
    <property type="entry name" value="Ntdp-like"/>
</dbReference>
<dbReference type="SUPFAM" id="SSF159234">
    <property type="entry name" value="FomD-like"/>
    <property type="match status" value="1"/>
</dbReference>
<evidence type="ECO:0000259" key="2">
    <source>
        <dbReference type="Pfam" id="PF04167"/>
    </source>
</evidence>
<dbReference type="InterPro" id="IPR007295">
    <property type="entry name" value="DUF402"/>
</dbReference>
<dbReference type="Proteomes" id="UP001057134">
    <property type="component" value="Chromosome"/>
</dbReference>
<evidence type="ECO:0000313" key="4">
    <source>
        <dbReference type="Proteomes" id="UP001057134"/>
    </source>
</evidence>
<dbReference type="PANTHER" id="PTHR39159:SF1">
    <property type="entry name" value="UPF0374 PROTEIN YGAC"/>
    <property type="match status" value="1"/>
</dbReference>
<name>A0ABY4RVY8_9BACL</name>
<proteinExistence type="predicted"/>
<accession>A0ABY4RVY8</accession>
<dbReference type="EMBL" id="CP027059">
    <property type="protein sequence ID" value="UQZ85940.1"/>
    <property type="molecule type" value="Genomic_DNA"/>
</dbReference>
<dbReference type="InterPro" id="IPR035930">
    <property type="entry name" value="FomD-like_sf"/>
</dbReference>